<dbReference type="AlphaFoldDB" id="A0A0B4D1Y5"/>
<dbReference type="RefSeq" id="WP_039414338.1">
    <property type="nucleotide sequence ID" value="NZ_JWSZ01000008.1"/>
</dbReference>
<dbReference type="EMBL" id="JWSZ01000008">
    <property type="protein sequence ID" value="KIC58265.1"/>
    <property type="molecule type" value="Genomic_DNA"/>
</dbReference>
<comment type="caution">
    <text evidence="1">The sequence shown here is derived from an EMBL/GenBank/DDBJ whole genome shotgun (WGS) entry which is preliminary data.</text>
</comment>
<name>A0A0B4D1Y5_9MICO</name>
<sequence length="200" mass="21834">MRWDRFFEDLEDQLDSEWEAERAALDTEAERLRLARIPVRDRLVVLTEAGDVSLGIELTDGTTLSGVVTRVGSDWLAVSVEDGSSGMVWIVPFTAVATMALGTKDLLDSVRSAHPGGALAQRMSLGFVVRDLVRRRIPVTVRLVTGRVLSGTIDRAGADHLDLALHEVGAVRRADQLRGFRIVPFTAVAAMRMDAVADLV</sequence>
<gene>
    <name evidence="1" type="ORF">RM52_05930</name>
</gene>
<evidence type="ECO:0000313" key="1">
    <source>
        <dbReference type="EMBL" id="KIC58265.1"/>
    </source>
</evidence>
<evidence type="ECO:0008006" key="3">
    <source>
        <dbReference type="Google" id="ProtNLM"/>
    </source>
</evidence>
<protein>
    <recommendedName>
        <fullName evidence="3">Fis family transcriptional regulator</fullName>
    </recommendedName>
</protein>
<organism evidence="1 2">
    <name type="scientific">Microbacterium hominis</name>
    <dbReference type="NCBI Taxonomy" id="162426"/>
    <lineage>
        <taxon>Bacteria</taxon>
        <taxon>Bacillati</taxon>
        <taxon>Actinomycetota</taxon>
        <taxon>Actinomycetes</taxon>
        <taxon>Micrococcales</taxon>
        <taxon>Microbacteriaceae</taxon>
        <taxon>Microbacterium</taxon>
    </lineage>
</organism>
<proteinExistence type="predicted"/>
<accession>A0A0B4D1Y5</accession>
<evidence type="ECO:0000313" key="2">
    <source>
        <dbReference type="Proteomes" id="UP000031202"/>
    </source>
</evidence>
<reference evidence="1 2" key="1">
    <citation type="submission" date="2014-12" db="EMBL/GenBank/DDBJ databases">
        <title>Genome sequencing of Microbacterium hominis TPW29.</title>
        <authorList>
            <person name="Tan P.W."/>
            <person name="Chan K.-G."/>
        </authorList>
    </citation>
    <scope>NUCLEOTIDE SEQUENCE [LARGE SCALE GENOMIC DNA]</scope>
    <source>
        <strain evidence="1 2">TPW29</strain>
    </source>
</reference>
<dbReference type="Proteomes" id="UP000031202">
    <property type="component" value="Unassembled WGS sequence"/>
</dbReference>